<dbReference type="PANTHER" id="PTHR22642:SF2">
    <property type="entry name" value="PROTEIN LONG AFTER FAR-RED 3"/>
    <property type="match status" value="1"/>
</dbReference>
<dbReference type="Gene3D" id="3.10.310.70">
    <property type="match status" value="1"/>
</dbReference>
<evidence type="ECO:0000313" key="2">
    <source>
        <dbReference type="EMBL" id="SVA72837.1"/>
    </source>
</evidence>
<sequence>MKKKYFLLCINIILILIGCESKHADMVIHNGTIYTMSDYNPIAETVIVKDGKIMNVGNQINYRSYIGEKTKILDLNGATMIPGFIEGHGHFMGLGYAKMRLDLSVVESYDELVDMVAETVEKALPGEWILGRGWHQSKWYPTPSPLVKGFQTHDKLSAVSPNNPVWLTHASGHAGFANAKAMEIGGITAESEFGFGGEIIKNLRNQPTGIFNERAQNLISKHVESPSYDAGSKSDSDTDQQNSNLALELAVKECLENGITSFHDAGAGKESIQAFRDGINSNKLKIRLYVMLTSRNPELLEEWYKSGPEIGTGNDYLTIRSIKLNADGALGSRGAWLLNEYTDRPGHFGMATQSIDYVYEVSKNGLKHGFQVNAHAIGDRANREILNQYQKVFNENPEKANDLRWRIEHAQHIDPEDIPRFGELGVIPSIQGIHMSSDRPWAINRLGRKRIVESAYVWRDLIDHGAVIVNGTDVPVEPIDPIASFYASVTRKTLKGIPKNGYEPKQKMTRLEALKSYTINAAFAAFEEKIKGSIEIGKYADFTVLSKNIITVPDNQLLNTKVLYTIINGEIEYKN</sequence>
<gene>
    <name evidence="2" type="ORF">METZ01_LOCUS125691</name>
</gene>
<dbReference type="Gene3D" id="3.20.20.140">
    <property type="entry name" value="Metal-dependent hydrolases"/>
    <property type="match status" value="1"/>
</dbReference>
<accession>A0A381Y8T9</accession>
<dbReference type="PROSITE" id="PS51257">
    <property type="entry name" value="PROKAR_LIPOPROTEIN"/>
    <property type="match status" value="1"/>
</dbReference>
<dbReference type="InterPro" id="IPR011059">
    <property type="entry name" value="Metal-dep_hydrolase_composite"/>
</dbReference>
<dbReference type="AlphaFoldDB" id="A0A381Y8T9"/>
<feature type="domain" description="Amidohydrolase 3" evidence="1">
    <location>
        <begin position="72"/>
        <end position="571"/>
    </location>
</feature>
<dbReference type="InterPro" id="IPR033932">
    <property type="entry name" value="YtcJ-like"/>
</dbReference>
<dbReference type="Pfam" id="PF07969">
    <property type="entry name" value="Amidohydro_3"/>
    <property type="match status" value="1"/>
</dbReference>
<dbReference type="InterPro" id="IPR013108">
    <property type="entry name" value="Amidohydro_3"/>
</dbReference>
<dbReference type="EMBL" id="UINC01017540">
    <property type="protein sequence ID" value="SVA72837.1"/>
    <property type="molecule type" value="Genomic_DNA"/>
</dbReference>
<organism evidence="2">
    <name type="scientific">marine metagenome</name>
    <dbReference type="NCBI Taxonomy" id="408172"/>
    <lineage>
        <taxon>unclassified sequences</taxon>
        <taxon>metagenomes</taxon>
        <taxon>ecological metagenomes</taxon>
    </lineage>
</organism>
<name>A0A381Y8T9_9ZZZZ</name>
<protein>
    <recommendedName>
        <fullName evidence="1">Amidohydrolase 3 domain-containing protein</fullName>
    </recommendedName>
</protein>
<dbReference type="SUPFAM" id="SSF51556">
    <property type="entry name" value="Metallo-dependent hydrolases"/>
    <property type="match status" value="1"/>
</dbReference>
<dbReference type="SUPFAM" id="SSF51338">
    <property type="entry name" value="Composite domain of metallo-dependent hydrolases"/>
    <property type="match status" value="1"/>
</dbReference>
<dbReference type="InterPro" id="IPR032466">
    <property type="entry name" value="Metal_Hydrolase"/>
</dbReference>
<dbReference type="Gene3D" id="2.30.40.10">
    <property type="entry name" value="Urease, subunit C, domain 1"/>
    <property type="match status" value="1"/>
</dbReference>
<reference evidence="2" key="1">
    <citation type="submission" date="2018-05" db="EMBL/GenBank/DDBJ databases">
        <authorList>
            <person name="Lanie J.A."/>
            <person name="Ng W.-L."/>
            <person name="Kazmierczak K.M."/>
            <person name="Andrzejewski T.M."/>
            <person name="Davidsen T.M."/>
            <person name="Wayne K.J."/>
            <person name="Tettelin H."/>
            <person name="Glass J.I."/>
            <person name="Rusch D."/>
            <person name="Podicherti R."/>
            <person name="Tsui H.-C.T."/>
            <person name="Winkler M.E."/>
        </authorList>
    </citation>
    <scope>NUCLEOTIDE SEQUENCE</scope>
</reference>
<dbReference type="CDD" id="cd01300">
    <property type="entry name" value="YtcJ_like"/>
    <property type="match status" value="1"/>
</dbReference>
<dbReference type="PANTHER" id="PTHR22642">
    <property type="entry name" value="IMIDAZOLONEPROPIONASE"/>
    <property type="match status" value="1"/>
</dbReference>
<proteinExistence type="predicted"/>
<evidence type="ECO:0000259" key="1">
    <source>
        <dbReference type="Pfam" id="PF07969"/>
    </source>
</evidence>
<dbReference type="GO" id="GO:0016810">
    <property type="term" value="F:hydrolase activity, acting on carbon-nitrogen (but not peptide) bonds"/>
    <property type="evidence" value="ECO:0007669"/>
    <property type="project" value="InterPro"/>
</dbReference>